<feature type="transmembrane region" description="Helical" evidence="7">
    <location>
        <begin position="178"/>
        <end position="197"/>
    </location>
</feature>
<feature type="transmembrane region" description="Helical" evidence="7">
    <location>
        <begin position="203"/>
        <end position="225"/>
    </location>
</feature>
<dbReference type="GO" id="GO:0042937">
    <property type="term" value="F:tripeptide transmembrane transporter activity"/>
    <property type="evidence" value="ECO:0007669"/>
    <property type="project" value="InterPro"/>
</dbReference>
<evidence type="ECO:0000256" key="7">
    <source>
        <dbReference type="SAM" id="Phobius"/>
    </source>
</evidence>
<keyword evidence="3" id="KW-0597">Phosphoprotein</keyword>
<reference evidence="8 9" key="1">
    <citation type="submission" date="2024-05" db="EMBL/GenBank/DDBJ databases">
        <title>Haplotype-resolved chromosome-level genome assembly of Huyou (Citrus changshanensis).</title>
        <authorList>
            <person name="Miao C."/>
            <person name="Chen W."/>
            <person name="Wu Y."/>
            <person name="Wang L."/>
            <person name="Zhao S."/>
            <person name="Grierson D."/>
            <person name="Xu C."/>
            <person name="Chen K."/>
        </authorList>
    </citation>
    <scope>NUCLEOTIDE SEQUENCE [LARGE SCALE GENOMIC DNA]</scope>
    <source>
        <strain evidence="8">01-14</strain>
        <tissue evidence="8">Leaf</tissue>
    </source>
</reference>
<comment type="caution">
    <text evidence="8">The sequence shown here is derived from an EMBL/GenBank/DDBJ whole genome shotgun (WGS) entry which is preliminary data.</text>
</comment>
<evidence type="ECO:0000256" key="6">
    <source>
        <dbReference type="ARBA" id="ARBA00023136"/>
    </source>
</evidence>
<keyword evidence="5 7" id="KW-1133">Transmembrane helix</keyword>
<dbReference type="GO" id="GO:0071916">
    <property type="term" value="F:dipeptide transmembrane transporter activity"/>
    <property type="evidence" value="ECO:0007669"/>
    <property type="project" value="InterPro"/>
</dbReference>
<dbReference type="PROSITE" id="PS01022">
    <property type="entry name" value="PTR2_1"/>
    <property type="match status" value="1"/>
</dbReference>
<evidence type="ECO:0000256" key="5">
    <source>
        <dbReference type="ARBA" id="ARBA00022989"/>
    </source>
</evidence>
<evidence type="ECO:0000313" key="9">
    <source>
        <dbReference type="Proteomes" id="UP001428341"/>
    </source>
</evidence>
<dbReference type="AlphaFoldDB" id="A0AAP0LGV8"/>
<evidence type="ECO:0000256" key="4">
    <source>
        <dbReference type="ARBA" id="ARBA00022692"/>
    </source>
</evidence>
<dbReference type="SUPFAM" id="SSF103473">
    <property type="entry name" value="MFS general substrate transporter"/>
    <property type="match status" value="1"/>
</dbReference>
<organism evidence="8 9">
    <name type="scientific">Citrus x changshan-huyou</name>
    <dbReference type="NCBI Taxonomy" id="2935761"/>
    <lineage>
        <taxon>Eukaryota</taxon>
        <taxon>Viridiplantae</taxon>
        <taxon>Streptophyta</taxon>
        <taxon>Embryophyta</taxon>
        <taxon>Tracheophyta</taxon>
        <taxon>Spermatophyta</taxon>
        <taxon>Magnoliopsida</taxon>
        <taxon>eudicotyledons</taxon>
        <taxon>Gunneridae</taxon>
        <taxon>Pentapetalae</taxon>
        <taxon>rosids</taxon>
        <taxon>malvids</taxon>
        <taxon>Sapindales</taxon>
        <taxon>Rutaceae</taxon>
        <taxon>Aurantioideae</taxon>
        <taxon>Citrus</taxon>
    </lineage>
</organism>
<dbReference type="EMBL" id="JBCGBO010000025">
    <property type="protein sequence ID" value="KAK9175087.1"/>
    <property type="molecule type" value="Genomic_DNA"/>
</dbReference>
<accession>A0AAP0LGV8</accession>
<keyword evidence="6 7" id="KW-0472">Membrane</keyword>
<evidence type="ECO:0000313" key="8">
    <source>
        <dbReference type="EMBL" id="KAK9175087.1"/>
    </source>
</evidence>
<protein>
    <submittedName>
        <fullName evidence="8">Uncharacterized protein</fullName>
    </submittedName>
</protein>
<feature type="transmembrane region" description="Helical" evidence="7">
    <location>
        <begin position="534"/>
        <end position="554"/>
    </location>
</feature>
<dbReference type="InterPro" id="IPR000109">
    <property type="entry name" value="POT_fam"/>
</dbReference>
<dbReference type="Proteomes" id="UP001428341">
    <property type="component" value="Unassembled WGS sequence"/>
</dbReference>
<evidence type="ECO:0000256" key="2">
    <source>
        <dbReference type="ARBA" id="ARBA00005982"/>
    </source>
</evidence>
<keyword evidence="4 7" id="KW-0812">Transmembrane</keyword>
<feature type="transmembrane region" description="Helical" evidence="7">
    <location>
        <begin position="462"/>
        <end position="481"/>
    </location>
</feature>
<dbReference type="Gene3D" id="1.20.1250.20">
    <property type="entry name" value="MFS general substrate transporter like domains"/>
    <property type="match status" value="1"/>
</dbReference>
<keyword evidence="9" id="KW-1185">Reference proteome</keyword>
<dbReference type="Pfam" id="PF00854">
    <property type="entry name" value="PTR2"/>
    <property type="match status" value="1"/>
</dbReference>
<evidence type="ECO:0000256" key="1">
    <source>
        <dbReference type="ARBA" id="ARBA00004141"/>
    </source>
</evidence>
<dbReference type="InterPro" id="IPR036259">
    <property type="entry name" value="MFS_trans_sf"/>
</dbReference>
<comment type="subcellular location">
    <subcellularLocation>
        <location evidence="1">Membrane</location>
        <topology evidence="1">Multi-pass membrane protein</topology>
    </subcellularLocation>
</comment>
<dbReference type="PANTHER" id="PTHR11654">
    <property type="entry name" value="OLIGOPEPTIDE TRANSPORTER-RELATED"/>
    <property type="match status" value="1"/>
</dbReference>
<feature type="transmembrane region" description="Helical" evidence="7">
    <location>
        <begin position="331"/>
        <end position="352"/>
    </location>
</feature>
<proteinExistence type="inferred from homology"/>
<name>A0AAP0LGV8_9ROSI</name>
<feature type="transmembrane region" description="Helical" evidence="7">
    <location>
        <begin position="410"/>
        <end position="430"/>
    </location>
</feature>
<dbReference type="CDD" id="cd17417">
    <property type="entry name" value="MFS_NPF5"/>
    <property type="match status" value="1"/>
</dbReference>
<sequence length="628" mass="69758">MDSSVAVAPIATENGIEHTENKVSHHKISSKGGWNAAIFIIMVEMAQRFAYYGLAGNLIQYLTNVLNEPTATAAQDVNNWVGISSIFPLLGAFVADSYLGRFNTILLSSFIYFMGMVLLSLAVSVIPLHYRKAVFFTALYILAVGEGGHKPCVQTFAADQFDERNPKDKDAKSSFFNWWYLGIVFGASAAVLVAIYLQDNVGWAVGFGVMAGALALALAIFLIGIKRYRKQAPVGSPFTTVAQVFVATARKWRVSETHGGGRGIYHGHELDDDDKRTDIGQSKRTIARTNQLRFLDKAMIIDEIDLASRERNPWRLCSLNQVEEVKLVIRLIPIWLSCLMFSCILVQLHTFFTKQGSTMRRSIGSNFQVPPASLQSLVGLSILVAVPVYERIFVPLARRITGHRSGITMLQRIGIGLFTSILTMIVAALVEAKRVRAARENGLIDSPKAIVPISIWWLLPQYLLVSICDVFGIVGLQELFYDQMPEAMRSIGAAAYISIIGVGSFINTGVIEVVEAITHRSWLVDNLNRAHLDYFYWVLAGLSALNLCVFIWIAKRFVYKKVLEDESKEEDLGVLAKALAIFLIGIQRYKKQAFDRQPIYEGGESACGCRRSGAWLTRSLLARGLYYG</sequence>
<dbReference type="InterPro" id="IPR044739">
    <property type="entry name" value="NRT1/PTR"/>
</dbReference>
<feature type="transmembrane region" description="Helical" evidence="7">
    <location>
        <begin position="372"/>
        <end position="389"/>
    </location>
</feature>
<dbReference type="InterPro" id="IPR018456">
    <property type="entry name" value="PTR2_symporter_CS"/>
</dbReference>
<dbReference type="GO" id="GO:0016020">
    <property type="term" value="C:membrane"/>
    <property type="evidence" value="ECO:0007669"/>
    <property type="project" value="UniProtKB-SubCell"/>
</dbReference>
<feature type="transmembrane region" description="Helical" evidence="7">
    <location>
        <begin position="105"/>
        <end position="126"/>
    </location>
</feature>
<feature type="transmembrane region" description="Helical" evidence="7">
    <location>
        <begin position="493"/>
        <end position="514"/>
    </location>
</feature>
<feature type="transmembrane region" description="Helical" evidence="7">
    <location>
        <begin position="80"/>
        <end position="99"/>
    </location>
</feature>
<comment type="similarity">
    <text evidence="2">Belongs to the major facilitator superfamily. Proton-dependent oligopeptide transporter (POT/PTR) (TC 2.A.17) family.</text>
</comment>
<gene>
    <name evidence="8" type="ORF">WN944_027093</name>
</gene>
<evidence type="ECO:0000256" key="3">
    <source>
        <dbReference type="ARBA" id="ARBA00022553"/>
    </source>
</evidence>